<dbReference type="Proteomes" id="UP000295560">
    <property type="component" value="Unassembled WGS sequence"/>
</dbReference>
<dbReference type="AlphaFoldDB" id="A0A4R1HIA7"/>
<organism evidence="1 2">
    <name type="scientific">Pseudonocardia endophytica</name>
    <dbReference type="NCBI Taxonomy" id="401976"/>
    <lineage>
        <taxon>Bacteria</taxon>
        <taxon>Bacillati</taxon>
        <taxon>Actinomycetota</taxon>
        <taxon>Actinomycetes</taxon>
        <taxon>Pseudonocardiales</taxon>
        <taxon>Pseudonocardiaceae</taxon>
        <taxon>Pseudonocardia</taxon>
    </lineage>
</organism>
<evidence type="ECO:0000313" key="1">
    <source>
        <dbReference type="EMBL" id="TCK21528.1"/>
    </source>
</evidence>
<keyword evidence="2" id="KW-1185">Reference proteome</keyword>
<dbReference type="EMBL" id="SMFZ01000002">
    <property type="protein sequence ID" value="TCK21528.1"/>
    <property type="molecule type" value="Genomic_DNA"/>
</dbReference>
<evidence type="ECO:0000313" key="2">
    <source>
        <dbReference type="Proteomes" id="UP000295560"/>
    </source>
</evidence>
<sequence length="270" mass="29215">MTTTEHDLRTTWQAWHDEREQWLQEPHGWLSITALHWLTSEPTEIAGLPGTWRVRDADTVELSGVTAEDEVRLDDRPVGGSVGMQPVDGLPGVMVSVGDKVVEIARRTDDYALRVRDPQAITRTAFSGVPVFPVDESWVVTGRFTPYDEPETITVDAVVAGLHHYPTVVGTVEFELGGATQTLRALPGKDGGLGLHFRDATSGQETYGGGRILRVDDPGADGTLVIDLNRTVNLPCAFIAHATCPLPPAGNTVTVPVEAGERTPLRPDLA</sequence>
<gene>
    <name evidence="1" type="ORF">EV378_5516</name>
</gene>
<dbReference type="PANTHER" id="PTHR41913">
    <property type="entry name" value="DUF1684 DOMAIN-CONTAINING PROTEIN"/>
    <property type="match status" value="1"/>
</dbReference>
<comment type="caution">
    <text evidence="1">The sequence shown here is derived from an EMBL/GenBank/DDBJ whole genome shotgun (WGS) entry which is preliminary data.</text>
</comment>
<reference evidence="1 2" key="1">
    <citation type="submission" date="2019-03" db="EMBL/GenBank/DDBJ databases">
        <title>Sequencing the genomes of 1000 actinobacteria strains.</title>
        <authorList>
            <person name="Klenk H.-P."/>
        </authorList>
    </citation>
    <scope>NUCLEOTIDE SEQUENCE [LARGE SCALE GENOMIC DNA]</scope>
    <source>
        <strain evidence="1 2">DSM 44969</strain>
    </source>
</reference>
<name>A0A4R1HIA7_PSEEN</name>
<dbReference type="InterPro" id="IPR012467">
    <property type="entry name" value="DUF1684"/>
</dbReference>
<dbReference type="PANTHER" id="PTHR41913:SF1">
    <property type="entry name" value="DUF1684 DOMAIN-CONTAINING PROTEIN"/>
    <property type="match status" value="1"/>
</dbReference>
<protein>
    <recommendedName>
        <fullName evidence="3">DUF1684 domain-containing protein</fullName>
    </recommendedName>
</protein>
<dbReference type="Pfam" id="PF07920">
    <property type="entry name" value="DUF1684"/>
    <property type="match status" value="1"/>
</dbReference>
<accession>A0A4R1HIA7</accession>
<proteinExistence type="predicted"/>
<dbReference type="RefSeq" id="WP_132430270.1">
    <property type="nucleotide sequence ID" value="NZ_SMFZ01000002.1"/>
</dbReference>
<dbReference type="OrthoDB" id="5493262at2"/>
<evidence type="ECO:0008006" key="3">
    <source>
        <dbReference type="Google" id="ProtNLM"/>
    </source>
</evidence>